<dbReference type="PANTHER" id="PTHR35024:SF4">
    <property type="entry name" value="POLYMER-FORMING CYTOSKELETAL PROTEIN"/>
    <property type="match status" value="1"/>
</dbReference>
<dbReference type="Proteomes" id="UP000030652">
    <property type="component" value="Unassembled WGS sequence"/>
</dbReference>
<comment type="caution">
    <text evidence="3">The sequence shown here is derived from an EMBL/GenBank/DDBJ whole genome shotgun (WGS) entry which is preliminary data.</text>
</comment>
<sequence length="181" mass="19746">MFGKKKKRNQEPFIQRNAEYPVPAEAGKREIEDGNRQEIRTLSARLSSDTQIEGTIKFDGSMRIDGNVNGEISSDSGELVVSESGVINAIITTKSAVIDGRVDGNIIASDKVVLKQKAHLIGNLQAKTLVIEEGVVFIGQCNVNPGGAKNDNVVKKDQLKIDHIQQKNFSTNKKNTAKSSR</sequence>
<dbReference type="eggNOG" id="COG1664">
    <property type="taxonomic scope" value="Bacteria"/>
</dbReference>
<dbReference type="AlphaFoldDB" id="A0A0B0EE83"/>
<evidence type="ECO:0000256" key="2">
    <source>
        <dbReference type="SAM" id="MobiDB-lite"/>
    </source>
</evidence>
<evidence type="ECO:0000313" key="4">
    <source>
        <dbReference type="Proteomes" id="UP000030652"/>
    </source>
</evidence>
<protein>
    <submittedName>
        <fullName evidence="3">Polymer-forming cytoskeletal</fullName>
    </submittedName>
</protein>
<feature type="compositionally biased region" description="Basic and acidic residues" evidence="2">
    <location>
        <begin position="26"/>
        <end position="35"/>
    </location>
</feature>
<evidence type="ECO:0000313" key="3">
    <source>
        <dbReference type="EMBL" id="KHE91442.1"/>
    </source>
</evidence>
<name>A0A0B0EE83_9BACT</name>
<comment type="similarity">
    <text evidence="1">Belongs to the bactofilin family.</text>
</comment>
<gene>
    <name evidence="3" type="ORF">SCABRO_02804</name>
</gene>
<accession>A0A0B0EE83</accession>
<dbReference type="EMBL" id="JRYO01000196">
    <property type="protein sequence ID" value="KHE91442.1"/>
    <property type="molecule type" value="Genomic_DNA"/>
</dbReference>
<proteinExistence type="inferred from homology"/>
<dbReference type="PANTHER" id="PTHR35024">
    <property type="entry name" value="HYPOTHETICAL CYTOSOLIC PROTEIN"/>
    <property type="match status" value="1"/>
</dbReference>
<dbReference type="InterPro" id="IPR007607">
    <property type="entry name" value="BacA/B"/>
</dbReference>
<feature type="region of interest" description="Disordered" evidence="2">
    <location>
        <begin position="1"/>
        <end position="35"/>
    </location>
</feature>
<organism evidence="3 4">
    <name type="scientific">Candidatus Scalindua brodae</name>
    <dbReference type="NCBI Taxonomy" id="237368"/>
    <lineage>
        <taxon>Bacteria</taxon>
        <taxon>Pseudomonadati</taxon>
        <taxon>Planctomycetota</taxon>
        <taxon>Candidatus Brocadiia</taxon>
        <taxon>Candidatus Brocadiales</taxon>
        <taxon>Candidatus Scalinduaceae</taxon>
        <taxon>Candidatus Scalindua</taxon>
    </lineage>
</organism>
<reference evidence="3 4" key="1">
    <citation type="submission" date="2014-10" db="EMBL/GenBank/DDBJ databases">
        <title>Draft genome of anammox bacterium scalindua brodae, obtained using differential coverage binning of sequence data from two enrichment reactors.</title>
        <authorList>
            <person name="Speth D.R."/>
            <person name="Russ L."/>
            <person name="Kartal B."/>
            <person name="Op den Camp H.J."/>
            <person name="Dutilh B.E."/>
            <person name="Jetten M.S."/>
        </authorList>
    </citation>
    <scope>NUCLEOTIDE SEQUENCE [LARGE SCALE GENOMIC DNA]</scope>
    <source>
        <strain evidence="3">RU1</strain>
    </source>
</reference>
<dbReference type="Pfam" id="PF04519">
    <property type="entry name" value="Bactofilin"/>
    <property type="match status" value="1"/>
</dbReference>
<evidence type="ECO:0000256" key="1">
    <source>
        <dbReference type="ARBA" id="ARBA00044755"/>
    </source>
</evidence>